<proteinExistence type="inferred from homology"/>
<protein>
    <submittedName>
        <fullName evidence="2">Uncharacterized protein</fullName>
    </submittedName>
</protein>
<sequence length="131" mass="15347">METSGLRDVYECERDRLNLLCEKWQTIMDRNSSRSLSEDTKGTILSVLGQTRLLLNKKMKQFEGLLSDSARESGDTPPITLQDLEGFWELIMIQVNDLQLKFKSLDELNLHGECHRIRTPQQRPRPQPRYR</sequence>
<dbReference type="InterPro" id="IPR005026">
    <property type="entry name" value="SAPAP"/>
</dbReference>
<dbReference type="PANTHER" id="PTHR12353">
    <property type="entry name" value="DISKS LARGE-ASSOCIATED PROTEIN DAP SAP90/PSD-95-ASSOCIATED PROTEIN"/>
    <property type="match status" value="1"/>
</dbReference>
<organism evidence="2">
    <name type="scientific">Graphocephala atropunctata</name>
    <dbReference type="NCBI Taxonomy" id="36148"/>
    <lineage>
        <taxon>Eukaryota</taxon>
        <taxon>Metazoa</taxon>
        <taxon>Ecdysozoa</taxon>
        <taxon>Arthropoda</taxon>
        <taxon>Hexapoda</taxon>
        <taxon>Insecta</taxon>
        <taxon>Pterygota</taxon>
        <taxon>Neoptera</taxon>
        <taxon>Paraneoptera</taxon>
        <taxon>Hemiptera</taxon>
        <taxon>Auchenorrhyncha</taxon>
        <taxon>Membracoidea</taxon>
        <taxon>Cicadellidae</taxon>
        <taxon>Cicadellinae</taxon>
        <taxon>Cicadellini</taxon>
        <taxon>Graphocephala</taxon>
    </lineage>
</organism>
<gene>
    <name evidence="2" type="ORF">g.12161</name>
</gene>
<dbReference type="AlphaFoldDB" id="A0A1B6MDI6"/>
<dbReference type="GO" id="GO:0023052">
    <property type="term" value="P:signaling"/>
    <property type="evidence" value="ECO:0007669"/>
    <property type="project" value="InterPro"/>
</dbReference>
<dbReference type="Pfam" id="PF03359">
    <property type="entry name" value="GKAP"/>
    <property type="match status" value="1"/>
</dbReference>
<evidence type="ECO:0000256" key="1">
    <source>
        <dbReference type="ARBA" id="ARBA00008839"/>
    </source>
</evidence>
<dbReference type="EMBL" id="GEBQ01006023">
    <property type="protein sequence ID" value="JAT33954.1"/>
    <property type="molecule type" value="Transcribed_RNA"/>
</dbReference>
<name>A0A1B6MDI6_9HEMI</name>
<evidence type="ECO:0000313" key="2">
    <source>
        <dbReference type="EMBL" id="JAT33954.1"/>
    </source>
</evidence>
<dbReference type="PANTHER" id="PTHR12353:SF1">
    <property type="entry name" value="DISKS LARGE-ASSOCIATED PROTEIN 5"/>
    <property type="match status" value="1"/>
</dbReference>
<accession>A0A1B6MDI6</accession>
<comment type="similarity">
    <text evidence="1">Belongs to the SAPAP family.</text>
</comment>
<reference evidence="2" key="1">
    <citation type="submission" date="2015-11" db="EMBL/GenBank/DDBJ databases">
        <title>De novo transcriptome assembly of four potential Pierce s Disease insect vectors from Arizona vineyards.</title>
        <authorList>
            <person name="Tassone E.E."/>
        </authorList>
    </citation>
    <scope>NUCLEOTIDE SEQUENCE</scope>
</reference>